<name>A0ABS4RE28_9BACI</name>
<accession>A0ABS4RE28</accession>
<protein>
    <submittedName>
        <fullName evidence="2">Uncharacterized protein YjaZ</fullName>
    </submittedName>
</protein>
<organism evidence="2 3">
    <name type="scientific">Cytobacillus eiseniae</name>
    <dbReference type="NCBI Taxonomy" id="762947"/>
    <lineage>
        <taxon>Bacteria</taxon>
        <taxon>Bacillati</taxon>
        <taxon>Bacillota</taxon>
        <taxon>Bacilli</taxon>
        <taxon>Bacillales</taxon>
        <taxon>Bacillaceae</taxon>
        <taxon>Cytobacillus</taxon>
    </lineage>
</organism>
<gene>
    <name evidence="2" type="ORF">J2Z40_001724</name>
</gene>
<evidence type="ECO:0000259" key="1">
    <source>
        <dbReference type="Pfam" id="PF10026"/>
    </source>
</evidence>
<evidence type="ECO:0000313" key="3">
    <source>
        <dbReference type="Proteomes" id="UP001519293"/>
    </source>
</evidence>
<dbReference type="EMBL" id="JAGIKZ010000007">
    <property type="protein sequence ID" value="MBP2241162.1"/>
    <property type="molecule type" value="Genomic_DNA"/>
</dbReference>
<dbReference type="RefSeq" id="WP_066392804.1">
    <property type="nucleotide sequence ID" value="NZ_JAGIKZ010000007.1"/>
</dbReference>
<dbReference type="Proteomes" id="UP001519293">
    <property type="component" value="Unassembled WGS sequence"/>
</dbReference>
<reference evidence="2 3" key="1">
    <citation type="submission" date="2021-03" db="EMBL/GenBank/DDBJ databases">
        <title>Genomic Encyclopedia of Type Strains, Phase IV (KMG-IV): sequencing the most valuable type-strain genomes for metagenomic binning, comparative biology and taxonomic classification.</title>
        <authorList>
            <person name="Goeker M."/>
        </authorList>
    </citation>
    <scope>NUCLEOTIDE SEQUENCE [LARGE SCALE GENOMIC DNA]</scope>
    <source>
        <strain evidence="2 3">DSM 26675</strain>
    </source>
</reference>
<feature type="domain" description="DUF2268" evidence="1">
    <location>
        <begin position="64"/>
        <end position="256"/>
    </location>
</feature>
<keyword evidence="3" id="KW-1185">Reference proteome</keyword>
<comment type="caution">
    <text evidence="2">The sequence shown here is derived from an EMBL/GenBank/DDBJ whole genome shotgun (WGS) entry which is preliminary data.</text>
</comment>
<proteinExistence type="predicted"/>
<sequence>MGVIRTDEWLDKNFADPLKICEELKESFGNDERKNIYQYLLKFGMYKPNNQTYRDFQKLKEMNMWECVEEIFTKYQKKWKGPNIPVYIFPIMATNGLFQKSSFKKAGLAFIDKLFLFLSPIEDEREIEALLVHEYHHTCRLNKQGEKVADFTLMDSLILEGLAEHAVKLYCGEKYLAEWCNYYSRKETQQFWEERLQNKLDVKKRDKLHDEILFGMNGYPKLMGYAVGYELISMFNKKNKLTIRESFFMESKRFIKDLKSE</sequence>
<dbReference type="InterPro" id="IPR018728">
    <property type="entry name" value="DUF2268"/>
</dbReference>
<dbReference type="Pfam" id="PF10026">
    <property type="entry name" value="DUF2268"/>
    <property type="match status" value="1"/>
</dbReference>
<evidence type="ECO:0000313" key="2">
    <source>
        <dbReference type="EMBL" id="MBP2241162.1"/>
    </source>
</evidence>